<evidence type="ECO:0000259" key="2">
    <source>
        <dbReference type="PROSITE" id="PS51186"/>
    </source>
</evidence>
<dbReference type="EMBL" id="KN848087">
    <property type="protein sequence ID" value="KIX94467.1"/>
    <property type="molecule type" value="Genomic_DNA"/>
</dbReference>
<dbReference type="GeneID" id="27715599"/>
<dbReference type="InterPro" id="IPR052523">
    <property type="entry name" value="Trichothecene_AcTrans"/>
</dbReference>
<organism evidence="3 4">
    <name type="scientific">Fonsecaea multimorphosa CBS 102226</name>
    <dbReference type="NCBI Taxonomy" id="1442371"/>
    <lineage>
        <taxon>Eukaryota</taxon>
        <taxon>Fungi</taxon>
        <taxon>Dikarya</taxon>
        <taxon>Ascomycota</taxon>
        <taxon>Pezizomycotina</taxon>
        <taxon>Eurotiomycetes</taxon>
        <taxon>Chaetothyriomycetidae</taxon>
        <taxon>Chaetothyriales</taxon>
        <taxon>Herpotrichiellaceae</taxon>
        <taxon>Fonsecaea</taxon>
    </lineage>
</organism>
<proteinExistence type="predicted"/>
<dbReference type="AlphaFoldDB" id="A0A0D2JME1"/>
<feature type="region of interest" description="Disordered" evidence="1">
    <location>
        <begin position="135"/>
        <end position="154"/>
    </location>
</feature>
<evidence type="ECO:0000313" key="3">
    <source>
        <dbReference type="EMBL" id="KIX94467.1"/>
    </source>
</evidence>
<accession>A0A0D2JME1</accession>
<dbReference type="VEuPathDB" id="FungiDB:Z520_09853"/>
<dbReference type="InterPro" id="IPR016181">
    <property type="entry name" value="Acyl_CoA_acyltransferase"/>
</dbReference>
<dbReference type="Gene3D" id="3.40.630.30">
    <property type="match status" value="1"/>
</dbReference>
<dbReference type="PANTHER" id="PTHR42791">
    <property type="entry name" value="GNAT FAMILY ACETYLTRANSFERASE"/>
    <property type="match status" value="1"/>
</dbReference>
<evidence type="ECO:0000313" key="4">
    <source>
        <dbReference type="Proteomes" id="UP000053411"/>
    </source>
</evidence>
<dbReference type="Pfam" id="PF00583">
    <property type="entry name" value="Acetyltransf_1"/>
    <property type="match status" value="1"/>
</dbReference>
<dbReference type="GO" id="GO:0016747">
    <property type="term" value="F:acyltransferase activity, transferring groups other than amino-acyl groups"/>
    <property type="evidence" value="ECO:0007669"/>
    <property type="project" value="InterPro"/>
</dbReference>
<reference evidence="3 4" key="1">
    <citation type="submission" date="2015-01" db="EMBL/GenBank/DDBJ databases">
        <title>The Genome Sequence of Fonsecaea multimorphosa CBS 102226.</title>
        <authorList>
            <consortium name="The Broad Institute Genomics Platform"/>
            <person name="Cuomo C."/>
            <person name="de Hoog S."/>
            <person name="Gorbushina A."/>
            <person name="Stielow B."/>
            <person name="Teixiera M."/>
            <person name="Abouelleil A."/>
            <person name="Chapman S.B."/>
            <person name="Priest M."/>
            <person name="Young S.K."/>
            <person name="Wortman J."/>
            <person name="Nusbaum C."/>
            <person name="Birren B."/>
        </authorList>
    </citation>
    <scope>NUCLEOTIDE SEQUENCE [LARGE SCALE GENOMIC DNA]</scope>
    <source>
        <strain evidence="3 4">CBS 102226</strain>
    </source>
</reference>
<protein>
    <recommendedName>
        <fullName evidence="2">N-acetyltransferase domain-containing protein</fullName>
    </recommendedName>
</protein>
<dbReference type="Proteomes" id="UP000053411">
    <property type="component" value="Unassembled WGS sequence"/>
</dbReference>
<name>A0A0D2JME1_9EURO</name>
<dbReference type="PROSITE" id="PS51186">
    <property type="entry name" value="GNAT"/>
    <property type="match status" value="1"/>
</dbReference>
<dbReference type="PANTHER" id="PTHR42791:SF14">
    <property type="entry name" value="N-ACETYLTRANSFERASE DOMAIN-CONTAINING PROTEIN"/>
    <property type="match status" value="1"/>
</dbReference>
<dbReference type="OrthoDB" id="2115692at2759"/>
<dbReference type="RefSeq" id="XP_016628590.1">
    <property type="nucleotide sequence ID" value="XM_016780347.1"/>
</dbReference>
<feature type="domain" description="N-acetyltransferase" evidence="2">
    <location>
        <begin position="129"/>
        <end position="264"/>
    </location>
</feature>
<dbReference type="InterPro" id="IPR000182">
    <property type="entry name" value="GNAT_dom"/>
</dbReference>
<dbReference type="SUPFAM" id="SSF55729">
    <property type="entry name" value="Acyl-CoA N-acyltransferases (Nat)"/>
    <property type="match status" value="1"/>
</dbReference>
<dbReference type="STRING" id="1442371.A0A0D2JME1"/>
<dbReference type="CDD" id="cd04301">
    <property type="entry name" value="NAT_SF"/>
    <property type="match status" value="1"/>
</dbReference>
<feature type="compositionally biased region" description="Polar residues" evidence="1">
    <location>
        <begin position="135"/>
        <end position="146"/>
    </location>
</feature>
<gene>
    <name evidence="3" type="ORF">Z520_09853</name>
</gene>
<sequence length="332" mass="36006">MTLHVQPLSPTNPNDALYLPAITRIHLAAWLTIPLIRAIYYGAPEAYPGYLDSMLERDTEAFRHEGNCRFAVVLDDTLPVDEEVKALEVPRAAGDDVQQQGTRRTAAAAAAAAAKGKVIAAIKYYFIDTPSSSATTIDTAPSEQNPASSSSSTATRTWAPYSHARLASHFWSQLVNARTRLTALLGPHVLVDNLYTDPAHHRRGAGSLLMRHACEEADRRGLPAMLEASPKGIGVYESVGFQRFVPAEGEEESGAGAEIWVDLRRWENGGDKGVEFSEQRLQRDGGRRGDGWYCQVLMVRPAGTAGGSTKIGHQKEVEVEVAEMGKGEAAVI</sequence>
<keyword evidence="4" id="KW-1185">Reference proteome</keyword>
<evidence type="ECO:0000256" key="1">
    <source>
        <dbReference type="SAM" id="MobiDB-lite"/>
    </source>
</evidence>